<comment type="caution">
    <text evidence="1">The sequence shown here is derived from an EMBL/GenBank/DDBJ whole genome shotgun (WGS) entry which is preliminary data.</text>
</comment>
<name>A0ABN2C5C0_9ACTN</name>
<dbReference type="EMBL" id="BAAAPH010000001">
    <property type="protein sequence ID" value="GAA1551524.1"/>
    <property type="molecule type" value="Genomic_DNA"/>
</dbReference>
<sequence length="77" mass="8397">MLRVSGWWGGAARSGAARRGARHAWGGGTACRLQQGACRVQRGSVPDAEEWRAGWLTGKEAFRAWRRAERCGWNGAA</sequence>
<keyword evidence="2" id="KW-1185">Reference proteome</keyword>
<protein>
    <submittedName>
        <fullName evidence="1">Uncharacterized protein</fullName>
    </submittedName>
</protein>
<dbReference type="Proteomes" id="UP001501705">
    <property type="component" value="Unassembled WGS sequence"/>
</dbReference>
<evidence type="ECO:0000313" key="2">
    <source>
        <dbReference type="Proteomes" id="UP001501705"/>
    </source>
</evidence>
<accession>A0ABN2C5C0</accession>
<proteinExistence type="predicted"/>
<evidence type="ECO:0000313" key="1">
    <source>
        <dbReference type="EMBL" id="GAA1551524.1"/>
    </source>
</evidence>
<organism evidence="1 2">
    <name type="scientific">Kribbella hippodromi</name>
    <dbReference type="NCBI Taxonomy" id="434347"/>
    <lineage>
        <taxon>Bacteria</taxon>
        <taxon>Bacillati</taxon>
        <taxon>Actinomycetota</taxon>
        <taxon>Actinomycetes</taxon>
        <taxon>Propionibacteriales</taxon>
        <taxon>Kribbellaceae</taxon>
        <taxon>Kribbella</taxon>
    </lineage>
</organism>
<reference evidence="1 2" key="1">
    <citation type="journal article" date="2019" name="Int. J. Syst. Evol. Microbiol.">
        <title>The Global Catalogue of Microorganisms (GCM) 10K type strain sequencing project: providing services to taxonomists for standard genome sequencing and annotation.</title>
        <authorList>
            <consortium name="The Broad Institute Genomics Platform"/>
            <consortium name="The Broad Institute Genome Sequencing Center for Infectious Disease"/>
            <person name="Wu L."/>
            <person name="Ma J."/>
        </authorList>
    </citation>
    <scope>NUCLEOTIDE SEQUENCE [LARGE SCALE GENOMIC DNA]</scope>
    <source>
        <strain evidence="1 2">JCM 15572</strain>
    </source>
</reference>
<gene>
    <name evidence="1" type="ORF">GCM10009804_05470</name>
</gene>